<evidence type="ECO:0000256" key="1">
    <source>
        <dbReference type="SAM" id="MobiDB-lite"/>
    </source>
</evidence>
<evidence type="ECO:0000313" key="2">
    <source>
        <dbReference type="EMBL" id="OQR85586.1"/>
    </source>
</evidence>
<reference evidence="2 3" key="1">
    <citation type="journal article" date="2014" name="Genome Biol. Evol.">
        <title>The secreted proteins of Achlya hypogyna and Thraustotheca clavata identify the ancestral oomycete secretome and reveal gene acquisitions by horizontal gene transfer.</title>
        <authorList>
            <person name="Misner I."/>
            <person name="Blouin N."/>
            <person name="Leonard G."/>
            <person name="Richards T.A."/>
            <person name="Lane C.E."/>
        </authorList>
    </citation>
    <scope>NUCLEOTIDE SEQUENCE [LARGE SCALE GENOMIC DNA]</scope>
    <source>
        <strain evidence="2 3">ATCC 48635</strain>
    </source>
</reference>
<accession>A0A1V9YIS9</accession>
<protein>
    <submittedName>
        <fullName evidence="2">Uncharacterized protein</fullName>
    </submittedName>
</protein>
<name>A0A1V9YIS9_ACHHY</name>
<dbReference type="OrthoDB" id="60531at2759"/>
<proteinExistence type="predicted"/>
<dbReference type="EMBL" id="JNBR01001648">
    <property type="protein sequence ID" value="OQR85586.1"/>
    <property type="molecule type" value="Genomic_DNA"/>
</dbReference>
<dbReference type="Proteomes" id="UP000243579">
    <property type="component" value="Unassembled WGS sequence"/>
</dbReference>
<feature type="compositionally biased region" description="Basic residues" evidence="1">
    <location>
        <begin position="1"/>
        <end position="10"/>
    </location>
</feature>
<feature type="region of interest" description="Disordered" evidence="1">
    <location>
        <begin position="1"/>
        <end position="24"/>
    </location>
</feature>
<evidence type="ECO:0000313" key="3">
    <source>
        <dbReference type="Proteomes" id="UP000243579"/>
    </source>
</evidence>
<gene>
    <name evidence="2" type="ORF">ACHHYP_11651</name>
</gene>
<organism evidence="2 3">
    <name type="scientific">Achlya hypogyna</name>
    <name type="common">Oomycete</name>
    <name type="synonym">Protoachlya hypogyna</name>
    <dbReference type="NCBI Taxonomy" id="1202772"/>
    <lineage>
        <taxon>Eukaryota</taxon>
        <taxon>Sar</taxon>
        <taxon>Stramenopiles</taxon>
        <taxon>Oomycota</taxon>
        <taxon>Saprolegniomycetes</taxon>
        <taxon>Saprolegniales</taxon>
        <taxon>Achlyaceae</taxon>
        <taxon>Achlya</taxon>
    </lineage>
</organism>
<sequence>MESKVYHRGGHSPDDEDDLLLRHDAGYDNDKPAFGLASEGGVANTLRSAYSSFVTALLYIPSFVGC</sequence>
<comment type="caution">
    <text evidence="2">The sequence shown here is derived from an EMBL/GenBank/DDBJ whole genome shotgun (WGS) entry which is preliminary data.</text>
</comment>
<dbReference type="AlphaFoldDB" id="A0A1V9YIS9"/>
<keyword evidence="3" id="KW-1185">Reference proteome</keyword>